<feature type="repeat" description="WD" evidence="6">
    <location>
        <begin position="567"/>
        <end position="608"/>
    </location>
</feature>
<dbReference type="InParanoid" id="A0A0C2ZM77"/>
<dbReference type="OrthoDB" id="727118at2759"/>
<feature type="coiled-coil region" evidence="7">
    <location>
        <begin position="130"/>
        <end position="157"/>
    </location>
</feature>
<name>A0A0C2ZM77_9AGAM</name>
<feature type="compositionally biased region" description="Acidic residues" evidence="8">
    <location>
        <begin position="528"/>
        <end position="544"/>
    </location>
</feature>
<feature type="region of interest" description="Disordered" evidence="8">
    <location>
        <begin position="177"/>
        <end position="273"/>
    </location>
</feature>
<feature type="compositionally biased region" description="Polar residues" evidence="8">
    <location>
        <begin position="226"/>
        <end position="238"/>
    </location>
</feature>
<dbReference type="CDD" id="cd00200">
    <property type="entry name" value="WD40"/>
    <property type="match status" value="1"/>
</dbReference>
<dbReference type="EMBL" id="KN822173">
    <property type="protein sequence ID" value="KIM53717.1"/>
    <property type="molecule type" value="Genomic_DNA"/>
</dbReference>
<feature type="compositionally biased region" description="Low complexity" evidence="8">
    <location>
        <begin position="438"/>
        <end position="471"/>
    </location>
</feature>
<evidence type="ECO:0000259" key="9">
    <source>
        <dbReference type="Pfam" id="PF08232"/>
    </source>
</evidence>
<dbReference type="STRING" id="1036808.A0A0C2ZM77"/>
<dbReference type="SUPFAM" id="SSF50978">
    <property type="entry name" value="WD40 repeat-like"/>
    <property type="match status" value="1"/>
</dbReference>
<feature type="compositionally biased region" description="Low complexity" evidence="8">
    <location>
        <begin position="83"/>
        <end position="98"/>
    </location>
</feature>
<evidence type="ECO:0000256" key="6">
    <source>
        <dbReference type="PROSITE-ProRule" id="PRU00221"/>
    </source>
</evidence>
<dbReference type="Pfam" id="PF00400">
    <property type="entry name" value="WD40"/>
    <property type="match status" value="5"/>
</dbReference>
<sequence>MFSTPRLVLNVKSQQQQQQQQITLTASQHRDALNGLQYQNALNASQFPPNIQHPQTIQIPMLSALQVPQPQPNPQTNGPPPQQQQQQQQNALGQQGQGIPPPPPQNGQDYTLSSVLHFLQTEWRCYERDRNEWEIARAEMRARIALLEGERRSFENVKLDLMRRIKMLEYALRMERSKQLGQPSTVTQSSKLNATQQSTKEDGKEGSRGSSPRSEDSPLPPERAANATSTAPPRQPSWSGIPATSTLQTTGAASSALAARAPPGRDPKSRARSREYLKQCLQEISYLTSPQAMNPLPNRPLITNPNPSMGPTPSVMNPGSAGGVGMGVGVNSSAPGISGSVGVTAAQNLGLTQPGQAQAPPSFEPIYNGRPRKQLPDATGQPQGVSGLNSVSGKEFPLMGGTQATNATMNLAPASAPPSTGSMERGNILAAAGSALCQQPQQQQQPRQVPQTPDSRSGQSQQSPQSQRVSQLLPPIQQDSAQIPESHAEEESSKPQTAIFRPGTEEASAWREKLRVTYEQHMQRWRDAEEDEPEEVGEEEDESESVGVGVDEGEGDGSKSWKPKRTLRNHLDAVRAVAFHPTELCLATGGDDGTVKIWRMDVSTLTSSTSRPTTESEPQLTLRGHSAAITRIVHSPTRQLIYSASLDASIRVWSLPSSSHTTYAPYDSTSARGELIGHTDAVWDLALVRDESTLISGGAEGAIKIWDVGIPGGGALRLSWGYHGLEREAGESEEDSEDPGATSVEPIRTDLKKVAVSYQNAVVKIFEIETGKEVSRLSTDSTYDGTPATQINRIISHPTMPILVTAHEDKFIRMFNISTGQCTHNILAHLDGVTSLSIDAAGFSLVSGSHDCSVRFWDLLGARTCTQEMPSHREKAKEGVLDVEFHPSLPFMASAGADGVVKLYASS</sequence>
<dbReference type="InterPro" id="IPR019775">
    <property type="entry name" value="WD40_repeat_CS"/>
</dbReference>
<feature type="repeat" description="WD" evidence="6">
    <location>
        <begin position="675"/>
        <end position="708"/>
    </location>
</feature>
<dbReference type="Proteomes" id="UP000053989">
    <property type="component" value="Unassembled WGS sequence"/>
</dbReference>
<dbReference type="InterPro" id="IPR051488">
    <property type="entry name" value="WD_repeat_striatin"/>
</dbReference>
<evidence type="ECO:0000256" key="7">
    <source>
        <dbReference type="SAM" id="Coils"/>
    </source>
</evidence>
<dbReference type="GO" id="GO:0005516">
    <property type="term" value="F:calmodulin binding"/>
    <property type="evidence" value="ECO:0007669"/>
    <property type="project" value="UniProtKB-KW"/>
</dbReference>
<dbReference type="PROSITE" id="PS50082">
    <property type="entry name" value="WD_REPEATS_2"/>
    <property type="match status" value="4"/>
</dbReference>
<proteinExistence type="inferred from homology"/>
<evidence type="ECO:0000256" key="1">
    <source>
        <dbReference type="ARBA" id="ARBA00009616"/>
    </source>
</evidence>
<reference evidence="11" key="2">
    <citation type="submission" date="2015-01" db="EMBL/GenBank/DDBJ databases">
        <title>Evolutionary Origins and Diversification of the Mycorrhizal Mutualists.</title>
        <authorList>
            <consortium name="DOE Joint Genome Institute"/>
            <consortium name="Mycorrhizal Genomics Consortium"/>
            <person name="Kohler A."/>
            <person name="Kuo A."/>
            <person name="Nagy L.G."/>
            <person name="Floudas D."/>
            <person name="Copeland A."/>
            <person name="Barry K.W."/>
            <person name="Cichocki N."/>
            <person name="Veneault-Fourrey C."/>
            <person name="LaButti K."/>
            <person name="Lindquist E.A."/>
            <person name="Lipzen A."/>
            <person name="Lundell T."/>
            <person name="Morin E."/>
            <person name="Murat C."/>
            <person name="Riley R."/>
            <person name="Ohm R."/>
            <person name="Sun H."/>
            <person name="Tunlid A."/>
            <person name="Henrissat B."/>
            <person name="Grigoriev I.V."/>
            <person name="Hibbett D.S."/>
            <person name="Martin F."/>
        </authorList>
    </citation>
    <scope>NUCLEOTIDE SEQUENCE [LARGE SCALE GENOMIC DNA]</scope>
    <source>
        <strain evidence="11">Foug A</strain>
    </source>
</reference>
<dbReference type="SMART" id="SM00320">
    <property type="entry name" value="WD40"/>
    <property type="match status" value="6"/>
</dbReference>
<dbReference type="PROSITE" id="PS50294">
    <property type="entry name" value="WD_REPEATS_REGION"/>
    <property type="match status" value="4"/>
</dbReference>
<feature type="compositionally biased region" description="Basic and acidic residues" evidence="8">
    <location>
        <begin position="263"/>
        <end position="273"/>
    </location>
</feature>
<feature type="region of interest" description="Disordered" evidence="8">
    <location>
        <begin position="522"/>
        <end position="564"/>
    </location>
</feature>
<dbReference type="PANTHER" id="PTHR15653:SF0">
    <property type="entry name" value="CONNECTOR OF KINASE TO AP-1, ISOFORM E"/>
    <property type="match status" value="1"/>
</dbReference>
<evidence type="ECO:0000256" key="4">
    <source>
        <dbReference type="ARBA" id="ARBA00022860"/>
    </source>
</evidence>
<dbReference type="FunCoup" id="A0A0C2ZM77">
    <property type="interactions" value="139"/>
</dbReference>
<dbReference type="InterPro" id="IPR020472">
    <property type="entry name" value="WD40_PAC1"/>
</dbReference>
<organism evidence="10 11">
    <name type="scientific">Scleroderma citrinum Foug A</name>
    <dbReference type="NCBI Taxonomy" id="1036808"/>
    <lineage>
        <taxon>Eukaryota</taxon>
        <taxon>Fungi</taxon>
        <taxon>Dikarya</taxon>
        <taxon>Basidiomycota</taxon>
        <taxon>Agaricomycotina</taxon>
        <taxon>Agaricomycetes</taxon>
        <taxon>Agaricomycetidae</taxon>
        <taxon>Boletales</taxon>
        <taxon>Sclerodermatineae</taxon>
        <taxon>Sclerodermataceae</taxon>
        <taxon>Scleroderma</taxon>
    </lineage>
</organism>
<evidence type="ECO:0000256" key="3">
    <source>
        <dbReference type="ARBA" id="ARBA00022737"/>
    </source>
</evidence>
<dbReference type="HOGENOM" id="CLU_009108_1_0_1"/>
<dbReference type="InterPro" id="IPR001680">
    <property type="entry name" value="WD40_rpt"/>
</dbReference>
<feature type="repeat" description="WD" evidence="6">
    <location>
        <begin position="622"/>
        <end position="663"/>
    </location>
</feature>
<feature type="region of interest" description="Disordered" evidence="8">
    <location>
        <begin position="353"/>
        <end position="401"/>
    </location>
</feature>
<protein>
    <recommendedName>
        <fullName evidence="9">Striatin N-terminal domain-containing protein</fullName>
    </recommendedName>
</protein>
<dbReference type="PRINTS" id="PR00320">
    <property type="entry name" value="GPROTEINBRPT"/>
</dbReference>
<evidence type="ECO:0000313" key="11">
    <source>
        <dbReference type="Proteomes" id="UP000053989"/>
    </source>
</evidence>
<keyword evidence="5 7" id="KW-0175">Coiled coil</keyword>
<keyword evidence="4" id="KW-0112">Calmodulin-binding</keyword>
<dbReference type="PANTHER" id="PTHR15653">
    <property type="entry name" value="STRIATIN"/>
    <property type="match status" value="1"/>
</dbReference>
<comment type="similarity">
    <text evidence="1">Belongs to the WD repeat striatin family.</text>
</comment>
<keyword evidence="3" id="KW-0677">Repeat</keyword>
<evidence type="ECO:0000256" key="8">
    <source>
        <dbReference type="SAM" id="MobiDB-lite"/>
    </source>
</evidence>
<feature type="compositionally biased region" description="Polar residues" evidence="8">
    <location>
        <begin position="380"/>
        <end position="392"/>
    </location>
</feature>
<reference evidence="10 11" key="1">
    <citation type="submission" date="2014-04" db="EMBL/GenBank/DDBJ databases">
        <authorList>
            <consortium name="DOE Joint Genome Institute"/>
            <person name="Kuo A."/>
            <person name="Kohler A."/>
            <person name="Nagy L.G."/>
            <person name="Floudas D."/>
            <person name="Copeland A."/>
            <person name="Barry K.W."/>
            <person name="Cichocki N."/>
            <person name="Veneault-Fourrey C."/>
            <person name="LaButti K."/>
            <person name="Lindquist E.A."/>
            <person name="Lipzen A."/>
            <person name="Lundell T."/>
            <person name="Morin E."/>
            <person name="Murat C."/>
            <person name="Sun H."/>
            <person name="Tunlid A."/>
            <person name="Henrissat B."/>
            <person name="Grigoriev I.V."/>
            <person name="Hibbett D.S."/>
            <person name="Martin F."/>
            <person name="Nordberg H.P."/>
            <person name="Cantor M.N."/>
            <person name="Hua S.X."/>
        </authorList>
    </citation>
    <scope>NUCLEOTIDE SEQUENCE [LARGE SCALE GENOMIC DNA]</scope>
    <source>
        <strain evidence="10 11">Foug A</strain>
    </source>
</reference>
<dbReference type="Pfam" id="PF08232">
    <property type="entry name" value="Striatin"/>
    <property type="match status" value="1"/>
</dbReference>
<feature type="repeat" description="WD" evidence="6">
    <location>
        <begin position="826"/>
        <end position="859"/>
    </location>
</feature>
<dbReference type="Gene3D" id="1.20.5.300">
    <property type="match status" value="1"/>
</dbReference>
<evidence type="ECO:0000256" key="5">
    <source>
        <dbReference type="ARBA" id="ARBA00023054"/>
    </source>
</evidence>
<feature type="domain" description="Striatin N-terminal" evidence="9">
    <location>
        <begin position="111"/>
        <end position="291"/>
    </location>
</feature>
<dbReference type="InterPro" id="IPR036322">
    <property type="entry name" value="WD40_repeat_dom_sf"/>
</dbReference>
<accession>A0A0C2ZM77</accession>
<dbReference type="InterPro" id="IPR015943">
    <property type="entry name" value="WD40/YVTN_repeat-like_dom_sf"/>
</dbReference>
<evidence type="ECO:0000256" key="2">
    <source>
        <dbReference type="ARBA" id="ARBA00022574"/>
    </source>
</evidence>
<feature type="compositionally biased region" description="Low complexity" evidence="8">
    <location>
        <begin position="243"/>
        <end position="262"/>
    </location>
</feature>
<dbReference type="PROSITE" id="PS00678">
    <property type="entry name" value="WD_REPEATS_1"/>
    <property type="match status" value="1"/>
</dbReference>
<dbReference type="InterPro" id="IPR013258">
    <property type="entry name" value="Striatin_N"/>
</dbReference>
<feature type="region of interest" description="Disordered" evidence="8">
    <location>
        <begin position="67"/>
        <end position="110"/>
    </location>
</feature>
<gene>
    <name evidence="10" type="ORF">SCLCIDRAFT_1222583</name>
</gene>
<dbReference type="Gene3D" id="2.130.10.10">
    <property type="entry name" value="YVTN repeat-like/Quinoprotein amine dehydrogenase"/>
    <property type="match status" value="3"/>
</dbReference>
<keyword evidence="2 6" id="KW-0853">WD repeat</keyword>
<feature type="region of interest" description="Disordered" evidence="8">
    <location>
        <begin position="436"/>
        <end position="507"/>
    </location>
</feature>
<keyword evidence="11" id="KW-1185">Reference proteome</keyword>
<dbReference type="AlphaFoldDB" id="A0A0C2ZM77"/>
<feature type="compositionally biased region" description="Pro residues" evidence="8">
    <location>
        <begin position="69"/>
        <end position="82"/>
    </location>
</feature>
<evidence type="ECO:0000313" key="10">
    <source>
        <dbReference type="EMBL" id="KIM53717.1"/>
    </source>
</evidence>
<feature type="compositionally biased region" description="Polar residues" evidence="8">
    <location>
        <begin position="179"/>
        <end position="198"/>
    </location>
</feature>